<sequence length="102" mass="10847">MKRIILTSVVAAIGIACIGQAQATVESYTVDLNGYAVIGFVGNTPADYAHAQQQAKSWELQRHLMLKPQSIKAVAIDQSEGVALNDAQLRDAIVKAALAKTP</sequence>
<feature type="signal peptide" evidence="1">
    <location>
        <begin position="1"/>
        <end position="23"/>
    </location>
</feature>
<feature type="chain" id="PRO_5001706920" evidence="1">
    <location>
        <begin position="24"/>
        <end position="102"/>
    </location>
</feature>
<dbReference type="STRING" id="1217721.HY57_15790"/>
<dbReference type="OrthoDB" id="5956232at2"/>
<dbReference type="AlphaFoldDB" id="A0A075K8T9"/>
<proteinExistence type="predicted"/>
<keyword evidence="3" id="KW-1185">Reference proteome</keyword>
<dbReference type="PROSITE" id="PS51257">
    <property type="entry name" value="PROKAR_LIPOPROTEIN"/>
    <property type="match status" value="1"/>
</dbReference>
<evidence type="ECO:0000256" key="1">
    <source>
        <dbReference type="SAM" id="SignalP"/>
    </source>
</evidence>
<organism evidence="2 3">
    <name type="scientific">Dyella japonica A8</name>
    <dbReference type="NCBI Taxonomy" id="1217721"/>
    <lineage>
        <taxon>Bacteria</taxon>
        <taxon>Pseudomonadati</taxon>
        <taxon>Pseudomonadota</taxon>
        <taxon>Gammaproteobacteria</taxon>
        <taxon>Lysobacterales</taxon>
        <taxon>Rhodanobacteraceae</taxon>
        <taxon>Dyella</taxon>
    </lineage>
</organism>
<name>A0A075K8T9_9GAMM</name>
<evidence type="ECO:0000313" key="2">
    <source>
        <dbReference type="EMBL" id="AIF48593.1"/>
    </source>
</evidence>
<dbReference type="HOGENOM" id="CLU_2287030_0_0_6"/>
<dbReference type="KEGG" id="dja:HY57_15790"/>
<dbReference type="RefSeq" id="WP_019463776.1">
    <property type="nucleotide sequence ID" value="NZ_ALOY01000081.1"/>
</dbReference>
<keyword evidence="1" id="KW-0732">Signal</keyword>
<protein>
    <submittedName>
        <fullName evidence="2">Uncharacterized protein</fullName>
    </submittedName>
</protein>
<dbReference type="Proteomes" id="UP000027987">
    <property type="component" value="Chromosome"/>
</dbReference>
<accession>A0A075K8T9</accession>
<gene>
    <name evidence="2" type="ORF">HY57_15790</name>
</gene>
<dbReference type="EMBL" id="CP008884">
    <property type="protein sequence ID" value="AIF48593.1"/>
    <property type="molecule type" value="Genomic_DNA"/>
</dbReference>
<evidence type="ECO:0000313" key="3">
    <source>
        <dbReference type="Proteomes" id="UP000027987"/>
    </source>
</evidence>
<dbReference type="PATRIC" id="fig|1217721.7.peg.3237"/>
<reference evidence="2 3" key="1">
    <citation type="submission" date="2014-07" db="EMBL/GenBank/DDBJ databases">
        <title>Complete Genome Sequence of Dyella japonica Strain A8 Isolated from Malaysian Tropical Soil.</title>
        <authorList>
            <person name="Hui R.K.H."/>
            <person name="Chen J.-W."/>
            <person name="Chan K.-G."/>
            <person name="Leung F.C.C."/>
        </authorList>
    </citation>
    <scope>NUCLEOTIDE SEQUENCE [LARGE SCALE GENOMIC DNA]</scope>
    <source>
        <strain evidence="2 3">A8</strain>
    </source>
</reference>